<dbReference type="EMBL" id="MT142243">
    <property type="protein sequence ID" value="QJA76777.1"/>
    <property type="molecule type" value="Genomic_DNA"/>
</dbReference>
<evidence type="ECO:0000313" key="1">
    <source>
        <dbReference type="EMBL" id="QJA76777.1"/>
    </source>
</evidence>
<organism evidence="1">
    <name type="scientific">viral metagenome</name>
    <dbReference type="NCBI Taxonomy" id="1070528"/>
    <lineage>
        <taxon>unclassified sequences</taxon>
        <taxon>metagenomes</taxon>
        <taxon>organismal metagenomes</taxon>
    </lineage>
</organism>
<proteinExistence type="predicted"/>
<protein>
    <submittedName>
        <fullName evidence="1">Uncharacterized protein</fullName>
    </submittedName>
</protein>
<accession>A0A6M3K6E4</accession>
<name>A0A6M3K6E4_9ZZZZ</name>
<dbReference type="AlphaFoldDB" id="A0A6M3K6E4"/>
<reference evidence="1" key="1">
    <citation type="submission" date="2020-03" db="EMBL/GenBank/DDBJ databases">
        <title>The deep terrestrial virosphere.</title>
        <authorList>
            <person name="Holmfeldt K."/>
            <person name="Nilsson E."/>
            <person name="Simone D."/>
            <person name="Lopez-Fernandez M."/>
            <person name="Wu X."/>
            <person name="de Brujin I."/>
            <person name="Lundin D."/>
            <person name="Andersson A."/>
            <person name="Bertilsson S."/>
            <person name="Dopson M."/>
        </authorList>
    </citation>
    <scope>NUCLEOTIDE SEQUENCE</scope>
    <source>
        <strain evidence="1">MM415A01444</strain>
    </source>
</reference>
<gene>
    <name evidence="1" type="ORF">MM415A01444_0004</name>
</gene>
<sequence>MRLRAGLANPSLVHCCHRRRNTMQTEYDPKQEPLENIGRALFAIADAIIHLAGDDACGNLRDIALTSEQLKNVAEAIRGNLDPWER</sequence>